<evidence type="ECO:0000313" key="1">
    <source>
        <dbReference type="EMBL" id="MBT1700375.1"/>
    </source>
</evidence>
<sequence length="119" mass="13235">MNFAEKIKFLIGKKVSEPPASLDYTPLDFVKNRKAILKELVLSKQSGKLIGVYSRALGEGMFLTGVEAILSHGDGKDELIVFNRYDMSGHLLARTKVSLNEIHMVCPFNKTFQTPAYSA</sequence>
<keyword evidence="2" id="KW-1185">Reference proteome</keyword>
<reference evidence="1 2" key="1">
    <citation type="submission" date="2021-05" db="EMBL/GenBank/DDBJ databases">
        <title>A Polyphasic approach of four new species of the genus Ohtaekwangia: Ohtaekwangia histidinii sp. nov., Ohtaekwangia cretensis sp. nov., Ohtaekwangia indiensis sp. nov., Ohtaekwangia reichenbachii sp. nov. from diverse environment.</title>
        <authorList>
            <person name="Octaviana S."/>
        </authorList>
    </citation>
    <scope>NUCLEOTIDE SEQUENCE [LARGE SCALE GENOMIC DNA]</scope>
    <source>
        <strain evidence="1 2">PWU4</strain>
    </source>
</reference>
<dbReference type="Proteomes" id="UP001319200">
    <property type="component" value="Unassembled WGS sequence"/>
</dbReference>
<organism evidence="1 2">
    <name type="scientific">Chryseosolibacter histidini</name>
    <dbReference type="NCBI Taxonomy" id="2782349"/>
    <lineage>
        <taxon>Bacteria</taxon>
        <taxon>Pseudomonadati</taxon>
        <taxon>Bacteroidota</taxon>
        <taxon>Cytophagia</taxon>
        <taxon>Cytophagales</taxon>
        <taxon>Chryseotaleaceae</taxon>
        <taxon>Chryseosolibacter</taxon>
    </lineage>
</organism>
<protein>
    <submittedName>
        <fullName evidence="1">Uncharacterized protein</fullName>
    </submittedName>
</protein>
<evidence type="ECO:0000313" key="2">
    <source>
        <dbReference type="Proteomes" id="UP001319200"/>
    </source>
</evidence>
<dbReference type="RefSeq" id="WP_254168962.1">
    <property type="nucleotide sequence ID" value="NZ_JAHESF010000039.1"/>
</dbReference>
<gene>
    <name evidence="1" type="ORF">KK083_26040</name>
</gene>
<name>A0AAP2GRU2_9BACT</name>
<accession>A0AAP2GRU2</accession>
<dbReference type="EMBL" id="JAHESF010000039">
    <property type="protein sequence ID" value="MBT1700375.1"/>
    <property type="molecule type" value="Genomic_DNA"/>
</dbReference>
<dbReference type="AlphaFoldDB" id="A0AAP2GRU2"/>
<proteinExistence type="predicted"/>
<comment type="caution">
    <text evidence="1">The sequence shown here is derived from an EMBL/GenBank/DDBJ whole genome shotgun (WGS) entry which is preliminary data.</text>
</comment>